<dbReference type="HOGENOM" id="CLU_019382_4_1_1"/>
<evidence type="ECO:0000313" key="2">
    <source>
        <dbReference type="Proteomes" id="UP000032141"/>
    </source>
</evidence>
<name>A0A0D3BC66_BRAOL</name>
<dbReference type="EnsemblPlants" id="Bo3g073240.1">
    <property type="protein sequence ID" value="Bo3g073240.1"/>
    <property type="gene ID" value="Bo3g073240"/>
</dbReference>
<reference evidence="1" key="2">
    <citation type="submission" date="2015-03" db="UniProtKB">
        <authorList>
            <consortium name="EnsemblPlants"/>
        </authorList>
    </citation>
    <scope>IDENTIFICATION</scope>
</reference>
<keyword evidence="2" id="KW-1185">Reference proteome</keyword>
<organism evidence="1 2">
    <name type="scientific">Brassica oleracea var. oleracea</name>
    <dbReference type="NCBI Taxonomy" id="109376"/>
    <lineage>
        <taxon>Eukaryota</taxon>
        <taxon>Viridiplantae</taxon>
        <taxon>Streptophyta</taxon>
        <taxon>Embryophyta</taxon>
        <taxon>Tracheophyta</taxon>
        <taxon>Spermatophyta</taxon>
        <taxon>Magnoliopsida</taxon>
        <taxon>eudicotyledons</taxon>
        <taxon>Gunneridae</taxon>
        <taxon>Pentapetalae</taxon>
        <taxon>rosids</taxon>
        <taxon>malvids</taxon>
        <taxon>Brassicales</taxon>
        <taxon>Brassicaceae</taxon>
        <taxon>Brassiceae</taxon>
        <taxon>Brassica</taxon>
    </lineage>
</organism>
<dbReference type="Proteomes" id="UP000032141">
    <property type="component" value="Chromosome C3"/>
</dbReference>
<dbReference type="AlphaFoldDB" id="A0A0D3BC66"/>
<reference evidence="1 2" key="1">
    <citation type="journal article" date="2014" name="Genome Biol.">
        <title>Transcriptome and methylome profiling reveals relics of genome dominance in the mesopolyploid Brassica oleracea.</title>
        <authorList>
            <person name="Parkin I.A."/>
            <person name="Koh C."/>
            <person name="Tang H."/>
            <person name="Robinson S.J."/>
            <person name="Kagale S."/>
            <person name="Clarke W.E."/>
            <person name="Town C.D."/>
            <person name="Nixon J."/>
            <person name="Krishnakumar V."/>
            <person name="Bidwell S.L."/>
            <person name="Denoeud F."/>
            <person name="Belcram H."/>
            <person name="Links M.G."/>
            <person name="Just J."/>
            <person name="Clarke C."/>
            <person name="Bender T."/>
            <person name="Huebert T."/>
            <person name="Mason A.S."/>
            <person name="Pires J.C."/>
            <person name="Barker G."/>
            <person name="Moore J."/>
            <person name="Walley P.G."/>
            <person name="Manoli S."/>
            <person name="Batley J."/>
            <person name="Edwards D."/>
            <person name="Nelson M.N."/>
            <person name="Wang X."/>
            <person name="Paterson A.H."/>
            <person name="King G."/>
            <person name="Bancroft I."/>
            <person name="Chalhoub B."/>
            <person name="Sharpe A.G."/>
        </authorList>
    </citation>
    <scope>NUCLEOTIDE SEQUENCE</scope>
    <source>
        <strain evidence="1 2">cv. TO1000</strain>
    </source>
</reference>
<protein>
    <submittedName>
        <fullName evidence="1">Uncharacterized protein</fullName>
    </submittedName>
</protein>
<accession>A0A0D3BC66</accession>
<sequence>MHAYIPGAAVAGRSTKGRMRRARKKKNVTDSLQFIVAFICVKDSNALIPQTGILSIRHSTFESLRVGRSSQSIASNLLAYGIPRTSRKTVSLWESRFSSLMKMCSSIYKIIDHPFLIRFISPTIIDEVITCAPEINLQS</sequence>
<proteinExistence type="predicted"/>
<dbReference type="Gramene" id="Bo3g073240.1">
    <property type="protein sequence ID" value="Bo3g073240.1"/>
    <property type="gene ID" value="Bo3g073240"/>
</dbReference>
<evidence type="ECO:0000313" key="1">
    <source>
        <dbReference type="EnsemblPlants" id="Bo3g073240.1"/>
    </source>
</evidence>